<dbReference type="PANTHER" id="PTHR14817">
    <property type="entry name" value="COILED-COIL DOMAIN-CONTAINING PROTEIN 15"/>
    <property type="match status" value="1"/>
</dbReference>
<name>H2Y651_CIOSA</name>
<protein>
    <submittedName>
        <fullName evidence="1">Uncharacterized protein</fullName>
    </submittedName>
</protein>
<proteinExistence type="predicted"/>
<dbReference type="InterPro" id="IPR037693">
    <property type="entry name" value="CCDC15"/>
</dbReference>
<evidence type="ECO:0000313" key="1">
    <source>
        <dbReference type="Ensembl" id="ENSCSAVP00000000799.1"/>
    </source>
</evidence>
<dbReference type="Proteomes" id="UP000007875">
    <property type="component" value="Unassembled WGS sequence"/>
</dbReference>
<dbReference type="HOGENOM" id="CLU_1820144_0_0_1"/>
<evidence type="ECO:0000313" key="2">
    <source>
        <dbReference type="Proteomes" id="UP000007875"/>
    </source>
</evidence>
<reference evidence="1" key="2">
    <citation type="submission" date="2025-08" db="UniProtKB">
        <authorList>
            <consortium name="Ensembl"/>
        </authorList>
    </citation>
    <scope>IDENTIFICATION</scope>
</reference>
<reference evidence="1" key="3">
    <citation type="submission" date="2025-09" db="UniProtKB">
        <authorList>
            <consortium name="Ensembl"/>
        </authorList>
    </citation>
    <scope>IDENTIFICATION</scope>
</reference>
<dbReference type="InParanoid" id="H2Y651"/>
<dbReference type="AlphaFoldDB" id="H2Y651"/>
<reference evidence="2" key="1">
    <citation type="submission" date="2003-08" db="EMBL/GenBank/DDBJ databases">
        <authorList>
            <person name="Birren B."/>
            <person name="Nusbaum C."/>
            <person name="Abebe A."/>
            <person name="Abouelleil A."/>
            <person name="Adekoya E."/>
            <person name="Ait-zahra M."/>
            <person name="Allen N."/>
            <person name="Allen T."/>
            <person name="An P."/>
            <person name="Anderson M."/>
            <person name="Anderson S."/>
            <person name="Arachchi H."/>
            <person name="Armbruster J."/>
            <person name="Bachantsang P."/>
            <person name="Baldwin J."/>
            <person name="Barry A."/>
            <person name="Bayul T."/>
            <person name="Blitshsteyn B."/>
            <person name="Bloom T."/>
            <person name="Blye J."/>
            <person name="Boguslavskiy L."/>
            <person name="Borowsky M."/>
            <person name="Boukhgalter B."/>
            <person name="Brunache A."/>
            <person name="Butler J."/>
            <person name="Calixte N."/>
            <person name="Calvo S."/>
            <person name="Camarata J."/>
            <person name="Campo K."/>
            <person name="Chang J."/>
            <person name="Cheshatsang Y."/>
            <person name="Citroen M."/>
            <person name="Collymore A."/>
            <person name="Considine T."/>
            <person name="Cook A."/>
            <person name="Cooke P."/>
            <person name="Corum B."/>
            <person name="Cuomo C."/>
            <person name="David R."/>
            <person name="Dawoe T."/>
            <person name="Degray S."/>
            <person name="Dodge S."/>
            <person name="Dooley K."/>
            <person name="Dorje P."/>
            <person name="Dorjee K."/>
            <person name="Dorris L."/>
            <person name="Duffey N."/>
            <person name="Dupes A."/>
            <person name="Elkins T."/>
            <person name="Engels R."/>
            <person name="Erickson J."/>
            <person name="Farina A."/>
            <person name="Faro S."/>
            <person name="Ferreira P."/>
            <person name="Fischer H."/>
            <person name="Fitzgerald M."/>
            <person name="Foley K."/>
            <person name="Gage D."/>
            <person name="Galagan J."/>
            <person name="Gearin G."/>
            <person name="Gnerre S."/>
            <person name="Gnirke A."/>
            <person name="Goyette A."/>
            <person name="Graham J."/>
            <person name="Grandbois E."/>
            <person name="Gyaltsen K."/>
            <person name="Hafez N."/>
            <person name="Hagopian D."/>
            <person name="Hagos B."/>
            <person name="Hall J."/>
            <person name="Hatcher B."/>
            <person name="Heller A."/>
            <person name="Higgins H."/>
            <person name="Honan T."/>
            <person name="Horn A."/>
            <person name="Houde N."/>
            <person name="Hughes L."/>
            <person name="Hulme W."/>
            <person name="Husby E."/>
            <person name="Iliev I."/>
            <person name="Jaffe D."/>
            <person name="Jones C."/>
            <person name="Kamal M."/>
            <person name="Kamat A."/>
            <person name="Kamvysselis M."/>
            <person name="Karlsson E."/>
            <person name="Kells C."/>
            <person name="Kieu A."/>
            <person name="Kisner P."/>
            <person name="Kodira C."/>
            <person name="Kulbokas E."/>
            <person name="Labutti K."/>
            <person name="Lama D."/>
            <person name="Landers T."/>
            <person name="Leger J."/>
            <person name="Levine S."/>
            <person name="Lewis D."/>
            <person name="Lewis T."/>
            <person name="Lindblad-toh K."/>
            <person name="Liu X."/>
            <person name="Lokyitsang T."/>
            <person name="Lokyitsang Y."/>
            <person name="Lucien O."/>
            <person name="Lui A."/>
            <person name="Ma L.J."/>
            <person name="Mabbitt R."/>
            <person name="Macdonald J."/>
            <person name="Maclean C."/>
            <person name="Major J."/>
            <person name="Manning J."/>
            <person name="Marabella R."/>
            <person name="Maru K."/>
            <person name="Matthews C."/>
            <person name="Mauceli E."/>
            <person name="Mccarthy M."/>
            <person name="Mcdonough S."/>
            <person name="Mcghee T."/>
            <person name="Meldrim J."/>
            <person name="Meneus L."/>
            <person name="Mesirov J."/>
            <person name="Mihalev A."/>
            <person name="Mihova T."/>
            <person name="Mikkelsen T."/>
            <person name="Mlenga V."/>
            <person name="Moru K."/>
            <person name="Mozes J."/>
            <person name="Mulrain L."/>
            <person name="Munson G."/>
            <person name="Naylor J."/>
            <person name="Newes C."/>
            <person name="Nguyen C."/>
            <person name="Nguyen N."/>
            <person name="Nguyen T."/>
            <person name="Nicol R."/>
            <person name="Nielsen C."/>
            <person name="Nizzari M."/>
            <person name="Norbu C."/>
            <person name="Norbu N."/>
            <person name="O'donnell P."/>
            <person name="Okoawo O."/>
            <person name="O'leary S."/>
            <person name="Omotosho B."/>
            <person name="O'neill K."/>
            <person name="Osman S."/>
            <person name="Parker S."/>
            <person name="Perrin D."/>
            <person name="Phunkhang P."/>
            <person name="Piqani B."/>
            <person name="Purcell S."/>
            <person name="Rachupka T."/>
            <person name="Ramasamy U."/>
            <person name="Rameau R."/>
            <person name="Ray V."/>
            <person name="Raymond C."/>
            <person name="Retta R."/>
            <person name="Richardson S."/>
            <person name="Rise C."/>
            <person name="Rodriguez J."/>
            <person name="Rogers J."/>
            <person name="Rogov P."/>
            <person name="Rutman M."/>
            <person name="Schupbach R."/>
            <person name="Seaman C."/>
            <person name="Settipalli S."/>
            <person name="Sharpe T."/>
            <person name="Sheridan J."/>
            <person name="Sherpa N."/>
            <person name="Shi J."/>
            <person name="Smirnov S."/>
            <person name="Smith C."/>
            <person name="Sougnez C."/>
            <person name="Spencer B."/>
            <person name="Stalker J."/>
            <person name="Stange-thomann N."/>
            <person name="Stavropoulos S."/>
            <person name="Stetson K."/>
            <person name="Stone C."/>
            <person name="Stone S."/>
            <person name="Stubbs M."/>
            <person name="Talamas J."/>
            <person name="Tchuinga P."/>
            <person name="Tenzing P."/>
            <person name="Tesfaye S."/>
            <person name="Theodore J."/>
            <person name="Thoulutsang Y."/>
            <person name="Topham K."/>
            <person name="Towey S."/>
            <person name="Tsamla T."/>
            <person name="Tsomo N."/>
            <person name="Vallee D."/>
            <person name="Vassiliev H."/>
            <person name="Venkataraman V."/>
            <person name="Vinson J."/>
            <person name="Vo A."/>
            <person name="Wade C."/>
            <person name="Wang S."/>
            <person name="Wangchuk T."/>
            <person name="Wangdi T."/>
            <person name="Whittaker C."/>
            <person name="Wilkinson J."/>
            <person name="Wu Y."/>
            <person name="Wyman D."/>
            <person name="Yadav S."/>
            <person name="Yang S."/>
            <person name="Yang X."/>
            <person name="Yeager S."/>
            <person name="Yee E."/>
            <person name="Young G."/>
            <person name="Zainoun J."/>
            <person name="Zembeck L."/>
            <person name="Zimmer A."/>
            <person name="Zody M."/>
            <person name="Lander E."/>
        </authorList>
    </citation>
    <scope>NUCLEOTIDE SEQUENCE [LARGE SCALE GENOMIC DNA]</scope>
</reference>
<keyword evidence="2" id="KW-1185">Reference proteome</keyword>
<organism evidence="1 2">
    <name type="scientific">Ciona savignyi</name>
    <name type="common">Pacific transparent sea squirt</name>
    <dbReference type="NCBI Taxonomy" id="51511"/>
    <lineage>
        <taxon>Eukaryota</taxon>
        <taxon>Metazoa</taxon>
        <taxon>Chordata</taxon>
        <taxon>Tunicata</taxon>
        <taxon>Ascidiacea</taxon>
        <taxon>Phlebobranchia</taxon>
        <taxon>Cionidae</taxon>
        <taxon>Ciona</taxon>
    </lineage>
</organism>
<dbReference type="PANTHER" id="PTHR14817:SF2">
    <property type="entry name" value="COILED-COIL DOMAIN-CONTAINING PROTEIN 15"/>
    <property type="match status" value="1"/>
</dbReference>
<dbReference type="Ensembl" id="ENSCSAVT00000000808.1">
    <property type="protein sequence ID" value="ENSCSAVP00000000799.1"/>
    <property type="gene ID" value="ENSCSAVG00000000451.1"/>
</dbReference>
<sequence length="142" mass="16358">LIQNNAYYEEERINARNFDQAERLRLFQRATQKRVTQAANLLQKNAVQEVSKKIDEERAILHRSVSAAERSTPKKNRCFYNIDQITIDGGRGTSSRKQVDPKSKFMNDVDIDVKSKKASTQRKFACQKLTEKVFESSTATED</sequence>
<accession>H2Y651</accession>
<dbReference type="GO" id="GO:0005813">
    <property type="term" value="C:centrosome"/>
    <property type="evidence" value="ECO:0007669"/>
    <property type="project" value="TreeGrafter"/>
</dbReference>